<proteinExistence type="predicted"/>
<dbReference type="HOGENOM" id="CLU_2371739_0_0_7"/>
<reference evidence="1 2" key="1">
    <citation type="submission" date="2006-10" db="EMBL/GenBank/DDBJ databases">
        <title>Complete sequence of Syntrophobacter fumaroxidans MPOB.</title>
        <authorList>
            <consortium name="US DOE Joint Genome Institute"/>
            <person name="Copeland A."/>
            <person name="Lucas S."/>
            <person name="Lapidus A."/>
            <person name="Barry K."/>
            <person name="Detter J.C."/>
            <person name="Glavina del Rio T."/>
            <person name="Hammon N."/>
            <person name="Israni S."/>
            <person name="Pitluck S."/>
            <person name="Goltsman E.G."/>
            <person name="Martinez M."/>
            <person name="Schmutz J."/>
            <person name="Larimer F."/>
            <person name="Land M."/>
            <person name="Hauser L."/>
            <person name="Kyrpides N."/>
            <person name="Kim E."/>
            <person name="Boone D.R."/>
            <person name="Brockman F."/>
            <person name="Culley D."/>
            <person name="Ferry J."/>
            <person name="Gunsalus R."/>
            <person name="McInerney M.J."/>
            <person name="Morrison M."/>
            <person name="Plugge C."/>
            <person name="Rohlin L."/>
            <person name="Scholten J."/>
            <person name="Sieber J."/>
            <person name="Stams A.J.M."/>
            <person name="Worm P."/>
            <person name="Henstra A.M."/>
            <person name="Richardson P."/>
        </authorList>
    </citation>
    <scope>NUCLEOTIDE SEQUENCE [LARGE SCALE GENOMIC DNA]</scope>
    <source>
        <strain evidence="2">DSM 10017 / MPOB</strain>
    </source>
</reference>
<gene>
    <name evidence="1" type="ordered locus">Sfum_2489</name>
</gene>
<protein>
    <submittedName>
        <fullName evidence="1">Uncharacterized protein</fullName>
    </submittedName>
</protein>
<name>A0LL66_SYNFM</name>
<dbReference type="Proteomes" id="UP000001784">
    <property type="component" value="Chromosome"/>
</dbReference>
<dbReference type="InParanoid" id="A0LL66"/>
<organism evidence="1 2">
    <name type="scientific">Syntrophobacter fumaroxidans (strain DSM 10017 / MPOB)</name>
    <dbReference type="NCBI Taxonomy" id="335543"/>
    <lineage>
        <taxon>Bacteria</taxon>
        <taxon>Pseudomonadati</taxon>
        <taxon>Thermodesulfobacteriota</taxon>
        <taxon>Syntrophobacteria</taxon>
        <taxon>Syntrophobacterales</taxon>
        <taxon>Syntrophobacteraceae</taxon>
        <taxon>Syntrophobacter</taxon>
    </lineage>
</organism>
<evidence type="ECO:0000313" key="1">
    <source>
        <dbReference type="EMBL" id="ABK18168.1"/>
    </source>
</evidence>
<evidence type="ECO:0000313" key="2">
    <source>
        <dbReference type="Proteomes" id="UP000001784"/>
    </source>
</evidence>
<keyword evidence="2" id="KW-1185">Reference proteome</keyword>
<sequence length="95" mass="11013">MKEREYTLQEIVRDPGVWVYEAYELTREDHYYLFRYDASQEKFYRATVPAGAAAIHFHPLQASDKVPIGGWIAAERAQASGFRLHLVDTRKPPSE</sequence>
<dbReference type="KEGG" id="sfu:Sfum_2489"/>
<dbReference type="RefSeq" id="WP_011699336.1">
    <property type="nucleotide sequence ID" value="NC_008554.1"/>
</dbReference>
<accession>A0LL66</accession>
<dbReference type="OrthoDB" id="9861451at2"/>
<dbReference type="EMBL" id="CP000478">
    <property type="protein sequence ID" value="ABK18168.1"/>
    <property type="molecule type" value="Genomic_DNA"/>
</dbReference>
<dbReference type="AlphaFoldDB" id="A0LL66"/>